<dbReference type="PROSITE" id="PS00071">
    <property type="entry name" value="GAPDH"/>
    <property type="match status" value="1"/>
</dbReference>
<dbReference type="InterPro" id="IPR020831">
    <property type="entry name" value="GlycerAld/Erythrose_P_DH"/>
</dbReference>
<dbReference type="GO" id="GO:0005737">
    <property type="term" value="C:cytoplasm"/>
    <property type="evidence" value="ECO:0007669"/>
    <property type="project" value="InterPro"/>
</dbReference>
<dbReference type="SMART" id="SM00846">
    <property type="entry name" value="Gp_dh_N"/>
    <property type="match status" value="1"/>
</dbReference>
<dbReference type="AlphaFoldDB" id="A0A382C291"/>
<dbReference type="GO" id="GO:0009089">
    <property type="term" value="P:lysine biosynthetic process via diaminopimelate"/>
    <property type="evidence" value="ECO:0007669"/>
    <property type="project" value="InterPro"/>
</dbReference>
<proteinExistence type="inferred from homology"/>
<evidence type="ECO:0000313" key="5">
    <source>
        <dbReference type="EMBL" id="SVB19882.1"/>
    </source>
</evidence>
<dbReference type="CDD" id="cd02278">
    <property type="entry name" value="GAPDH_II_N"/>
    <property type="match status" value="1"/>
</dbReference>
<feature type="non-terminal residue" evidence="5">
    <location>
        <position position="303"/>
    </location>
</feature>
<feature type="domain" description="Glyceraldehyde 3-phosphate dehydrogenase NAD(P) binding" evidence="4">
    <location>
        <begin position="2"/>
        <end position="140"/>
    </location>
</feature>
<dbReference type="GO" id="GO:0008839">
    <property type="term" value="F:4-hydroxy-tetrahydrodipicolinate reductase"/>
    <property type="evidence" value="ECO:0007669"/>
    <property type="project" value="InterPro"/>
</dbReference>
<dbReference type="EMBL" id="UINC01032357">
    <property type="protein sequence ID" value="SVB19882.1"/>
    <property type="molecule type" value="Genomic_DNA"/>
</dbReference>
<organism evidence="5">
    <name type="scientific">marine metagenome</name>
    <dbReference type="NCBI Taxonomy" id="408172"/>
    <lineage>
        <taxon>unclassified sequences</taxon>
        <taxon>metagenomes</taxon>
        <taxon>ecological metagenomes</taxon>
    </lineage>
</organism>
<dbReference type="GO" id="GO:0051287">
    <property type="term" value="F:NAD binding"/>
    <property type="evidence" value="ECO:0007669"/>
    <property type="project" value="InterPro"/>
</dbReference>
<dbReference type="NCBIfam" id="TIGR01546">
    <property type="entry name" value="GAPDH-II_archae"/>
    <property type="match status" value="1"/>
</dbReference>
<reference evidence="5" key="1">
    <citation type="submission" date="2018-05" db="EMBL/GenBank/DDBJ databases">
        <authorList>
            <person name="Lanie J.A."/>
            <person name="Ng W.-L."/>
            <person name="Kazmierczak K.M."/>
            <person name="Andrzejewski T.M."/>
            <person name="Davidsen T.M."/>
            <person name="Wayne K.J."/>
            <person name="Tettelin H."/>
            <person name="Glass J.I."/>
            <person name="Rusch D."/>
            <person name="Podicherti R."/>
            <person name="Tsui H.-C.T."/>
            <person name="Winkler M.E."/>
        </authorList>
    </citation>
    <scope>NUCLEOTIDE SEQUENCE</scope>
</reference>
<dbReference type="Gene3D" id="3.40.50.720">
    <property type="entry name" value="NAD(P)-binding Rossmann-like Domain"/>
    <property type="match status" value="1"/>
</dbReference>
<dbReference type="CDD" id="cd18127">
    <property type="entry name" value="GAPDH_II_C"/>
    <property type="match status" value="1"/>
</dbReference>
<dbReference type="InterPro" id="IPR020830">
    <property type="entry name" value="GlycerAld_3-P_DH_AS"/>
</dbReference>
<dbReference type="Pfam" id="PF01113">
    <property type="entry name" value="DapB_N"/>
    <property type="match status" value="1"/>
</dbReference>
<evidence type="ECO:0000256" key="2">
    <source>
        <dbReference type="ARBA" id="ARBA00023002"/>
    </source>
</evidence>
<keyword evidence="2" id="KW-0560">Oxidoreductase</keyword>
<evidence type="ECO:0000259" key="4">
    <source>
        <dbReference type="SMART" id="SM00846"/>
    </source>
</evidence>
<dbReference type="InterPro" id="IPR006436">
    <property type="entry name" value="Glyceraldehyde-3-P_DH_2_arc"/>
</dbReference>
<keyword evidence="3" id="KW-0520">NAD</keyword>
<evidence type="ECO:0000256" key="1">
    <source>
        <dbReference type="ARBA" id="ARBA00022857"/>
    </source>
</evidence>
<dbReference type="GO" id="GO:0016620">
    <property type="term" value="F:oxidoreductase activity, acting on the aldehyde or oxo group of donors, NAD or NADP as acceptor"/>
    <property type="evidence" value="ECO:0007669"/>
    <property type="project" value="InterPro"/>
</dbReference>
<name>A0A382C291_9ZZZZ</name>
<dbReference type="InterPro" id="IPR000846">
    <property type="entry name" value="DapB_N"/>
</dbReference>
<dbReference type="SUPFAM" id="SSF51735">
    <property type="entry name" value="NAD(P)-binding Rossmann-fold domains"/>
    <property type="match status" value="1"/>
</dbReference>
<dbReference type="GO" id="GO:0006096">
    <property type="term" value="P:glycolytic process"/>
    <property type="evidence" value="ECO:0007669"/>
    <property type="project" value="InterPro"/>
</dbReference>
<dbReference type="SUPFAM" id="SSF55347">
    <property type="entry name" value="Glyceraldehyde-3-phosphate dehydrogenase-like, C-terminal domain"/>
    <property type="match status" value="1"/>
</dbReference>
<gene>
    <name evidence="5" type="ORF">METZ01_LOCUS172736</name>
</gene>
<dbReference type="InterPro" id="IPR020828">
    <property type="entry name" value="GlycerAld_3-P_DH_NAD(P)-bd"/>
</dbReference>
<dbReference type="PIRSF" id="PIRSF000149">
    <property type="entry name" value="GAP_DH"/>
    <property type="match status" value="1"/>
</dbReference>
<dbReference type="Gene3D" id="3.30.360.10">
    <property type="entry name" value="Dihydrodipicolinate Reductase, domain 2"/>
    <property type="match status" value="1"/>
</dbReference>
<dbReference type="InterPro" id="IPR020829">
    <property type="entry name" value="GlycerAld_3-P_DH_cat"/>
</dbReference>
<accession>A0A382C291</accession>
<keyword evidence="1" id="KW-0521">NADP</keyword>
<dbReference type="NCBIfam" id="NF003251">
    <property type="entry name" value="PRK04207.1"/>
    <property type="match status" value="1"/>
</dbReference>
<dbReference type="InterPro" id="IPR036291">
    <property type="entry name" value="NAD(P)-bd_dom_sf"/>
</dbReference>
<sequence>MIKVGVVGYGTIGKRVADAILLQDDMELVGVTVNSYNYKIKAASKKGINLFPMRGVRDKDYLNYGIERVSGCAENLLEESDIVVDCTPKGVGANNVSWYEDYEVKAIFQGGENADLGSSFVAQCNYDKAYGSDFIRVVSCNTTGLCRTLKAIDKAYGIKQTHATLIRRAADPWDIYHGPVNALVPHLVVPSHHGPDVKTIIPHLEIFTTSISVPTTLMHMHSISVDLFDAPFDVEEVADVFRNATRVRMVYNSDGIRSTAEILEYAKDLGRDRGDMPEVCVWKETIGIQNNKLFYLQAIHQES</sequence>
<dbReference type="GO" id="GO:0050661">
    <property type="term" value="F:NADP binding"/>
    <property type="evidence" value="ECO:0007669"/>
    <property type="project" value="InterPro"/>
</dbReference>
<evidence type="ECO:0000256" key="3">
    <source>
        <dbReference type="ARBA" id="ARBA00023027"/>
    </source>
</evidence>
<dbReference type="HAMAP" id="MF_00559">
    <property type="entry name" value="G3P_dehdrog_arch"/>
    <property type="match status" value="1"/>
</dbReference>
<dbReference type="Pfam" id="PF02800">
    <property type="entry name" value="Gp_dh_C"/>
    <property type="match status" value="1"/>
</dbReference>
<protein>
    <recommendedName>
        <fullName evidence="4">Glyceraldehyde 3-phosphate dehydrogenase NAD(P) binding domain-containing protein</fullName>
    </recommendedName>
</protein>